<proteinExistence type="inferred from homology"/>
<sequence length="342" mass="37689">MGWPERLDNWRCNAQPAQEAFVAVATAISQFEPVTICANATQVDKARKMLPDKNITVTELAQDDAWFRDPGPTCIVREDPSTPGQRTVAGVDWKFNAWGGLYRSCDNDALVAQKILQHEGLQRFESPIVLEGGSIHVDGEGTLLTTEECLLNPNRNPHLSKQQIEHHLKEMLGVQKVIWLVKGLYADEDTSGHVDNFACFARPGVVLLAWTDDKSDPQYERSQAALEVLSRATDAKGRHLEVLKVPVPPPMYYTEADCHSEDGQSTTRKPGDRLAASYINFYIANGGIVMPAFGVHPADLDAQAVLQMAFPDRKVVPVPTREVLLGGGNIHCITQQQPAAQC</sequence>
<evidence type="ECO:0000313" key="2">
    <source>
        <dbReference type="EMBL" id="KAK9817144.1"/>
    </source>
</evidence>
<dbReference type="PANTHER" id="PTHR31377:SF2">
    <property type="entry name" value="AGMATINE DEIMINASE"/>
    <property type="match status" value="1"/>
</dbReference>
<evidence type="ECO:0000313" key="3">
    <source>
        <dbReference type="Proteomes" id="UP001489004"/>
    </source>
</evidence>
<dbReference type="PANTHER" id="PTHR31377">
    <property type="entry name" value="AGMATINE DEIMINASE-RELATED"/>
    <property type="match status" value="1"/>
</dbReference>
<accession>A0AAW1QA31</accession>
<keyword evidence="1" id="KW-0378">Hydrolase</keyword>
<name>A0AAW1QA31_9CHLO</name>
<evidence type="ECO:0000256" key="1">
    <source>
        <dbReference type="ARBA" id="ARBA00022801"/>
    </source>
</evidence>
<protein>
    <recommendedName>
        <fullName evidence="4">Agmatine deiminase</fullName>
    </recommendedName>
</protein>
<evidence type="ECO:0008006" key="4">
    <source>
        <dbReference type="Google" id="ProtNLM"/>
    </source>
</evidence>
<dbReference type="GO" id="GO:0047632">
    <property type="term" value="F:agmatine deiminase activity"/>
    <property type="evidence" value="ECO:0007669"/>
    <property type="project" value="InterPro"/>
</dbReference>
<dbReference type="Pfam" id="PF04371">
    <property type="entry name" value="PAD_porph"/>
    <property type="match status" value="1"/>
</dbReference>
<dbReference type="Gene3D" id="3.75.10.10">
    <property type="entry name" value="L-arginine/glycine Amidinotransferase, Chain A"/>
    <property type="match status" value="1"/>
</dbReference>
<dbReference type="GO" id="GO:0004668">
    <property type="term" value="F:protein-arginine deiminase activity"/>
    <property type="evidence" value="ECO:0007669"/>
    <property type="project" value="InterPro"/>
</dbReference>
<dbReference type="SUPFAM" id="SSF55909">
    <property type="entry name" value="Pentein"/>
    <property type="match status" value="1"/>
</dbReference>
<dbReference type="AlphaFoldDB" id="A0AAW1QA31"/>
<dbReference type="HAMAP" id="MF_01841">
    <property type="entry name" value="Agmatine_deimin"/>
    <property type="match status" value="1"/>
</dbReference>
<dbReference type="GO" id="GO:0009446">
    <property type="term" value="P:putrescine biosynthetic process"/>
    <property type="evidence" value="ECO:0007669"/>
    <property type="project" value="InterPro"/>
</dbReference>
<keyword evidence="3" id="KW-1185">Reference proteome</keyword>
<organism evidence="2 3">
    <name type="scientific">[Myrmecia] bisecta</name>
    <dbReference type="NCBI Taxonomy" id="41462"/>
    <lineage>
        <taxon>Eukaryota</taxon>
        <taxon>Viridiplantae</taxon>
        <taxon>Chlorophyta</taxon>
        <taxon>core chlorophytes</taxon>
        <taxon>Trebouxiophyceae</taxon>
        <taxon>Trebouxiales</taxon>
        <taxon>Trebouxiaceae</taxon>
        <taxon>Myrmecia</taxon>
    </lineage>
</organism>
<dbReference type="EMBL" id="JALJOR010000005">
    <property type="protein sequence ID" value="KAK9817144.1"/>
    <property type="molecule type" value="Genomic_DNA"/>
</dbReference>
<dbReference type="Proteomes" id="UP001489004">
    <property type="component" value="Unassembled WGS sequence"/>
</dbReference>
<comment type="caution">
    <text evidence="2">The sequence shown here is derived from an EMBL/GenBank/DDBJ whole genome shotgun (WGS) entry which is preliminary data.</text>
</comment>
<reference evidence="2 3" key="1">
    <citation type="journal article" date="2024" name="Nat. Commun.">
        <title>Phylogenomics reveals the evolutionary origins of lichenization in chlorophyte algae.</title>
        <authorList>
            <person name="Puginier C."/>
            <person name="Libourel C."/>
            <person name="Otte J."/>
            <person name="Skaloud P."/>
            <person name="Haon M."/>
            <person name="Grisel S."/>
            <person name="Petersen M."/>
            <person name="Berrin J.G."/>
            <person name="Delaux P.M."/>
            <person name="Dal Grande F."/>
            <person name="Keller J."/>
        </authorList>
    </citation>
    <scope>NUCLEOTIDE SEQUENCE [LARGE SCALE GENOMIC DNA]</scope>
    <source>
        <strain evidence="2 3">SAG 2043</strain>
    </source>
</reference>
<dbReference type="NCBIfam" id="TIGR03380">
    <property type="entry name" value="agmatine_aguA"/>
    <property type="match status" value="1"/>
</dbReference>
<dbReference type="InterPro" id="IPR017754">
    <property type="entry name" value="Agmatine_deiminase"/>
</dbReference>
<gene>
    <name evidence="2" type="ORF">WJX72_010271</name>
</gene>
<dbReference type="InterPro" id="IPR007466">
    <property type="entry name" value="Peptidyl-Arg-deiminase_porph"/>
</dbReference>